<keyword evidence="5 7" id="KW-0472">Membrane</keyword>
<sequence>MKKIYISLTVPFILSANGINLKYNSIMLDKIDVIYEIPTNIFASSTTLSRQKLDTLTTKNHTIGDALKMSSNIAFKSENGVKSGEIKPENFSISGAKFYQNNFMIDGVNFNHDLNPANKNPKGVEIDFNDPYKAKSLSSQAITLDTDLLENLEVIDSSASAKYGDFQGGVVKATTRDPKRDFSGVISYQYTSGDWTHTYRDKGLNESLYKKSKGQDKSNFVKKRYRVGLEGYISKNLGLLFNYSKFTSVIKYDNVKSQKVNNEIFHFPNDKEDVQNYYLKAIVHANDKFTIKPSILYSMQTNRYFEEDSLDSTIDYKYGGYALNLETDLNLDSVFIKQNLSYSKFDTSRYTQNKSAQYKYELSNIKNWGSKENGSIYGSVSDIEQLQEILSYKFDLNAMPFQTFNIAHNINSGFEISQQKARYKILKPYIQYPETSPILDGYICKDGDLTCVNDDSYKDQNATGQFHTYKEYYGDLDHKAQDRKIAFYLEDEIIYERLKLRPGIRIEKNNLVNDILISPRFASEYEFVDKNFLGFGLNRYYGRNLFTHYLYVETEKYKKHYSRETPKDEFKFDEESVEIYGLNEIKNPYDDEFSVFYRGDIENARVNLKYIKRKSKDEVREMPGELIGRDSKIYYTNNGKSKTDIYILSVENTKPIEILNTKNHFSFNITKINKIDKTKDYKKIKKFRNMQLVEYEGKTILKNEIPWPDYKIPLSAKFSHNMSFRNFTITNHITFTYKINQITQTGKNKDKIEIYEKTTIPSKTLWDMRISYEQNLKNGIKFFSNLDINNVLNKKYPLNPNRTIFGTGRNFWLEAGLRW</sequence>
<keyword evidence="6 7" id="KW-0998">Cell outer membrane</keyword>
<dbReference type="Proteomes" id="UP000476338">
    <property type="component" value="Unassembled WGS sequence"/>
</dbReference>
<evidence type="ECO:0000256" key="3">
    <source>
        <dbReference type="ARBA" id="ARBA00022452"/>
    </source>
</evidence>
<keyword evidence="2 7" id="KW-0813">Transport</keyword>
<evidence type="ECO:0000259" key="8">
    <source>
        <dbReference type="Pfam" id="PF07715"/>
    </source>
</evidence>
<evidence type="ECO:0000256" key="7">
    <source>
        <dbReference type="PROSITE-ProRule" id="PRU01360"/>
    </source>
</evidence>
<name>A0A6L5WGS3_9BACT</name>
<dbReference type="AlphaFoldDB" id="A0A6L5WGS3"/>
<dbReference type="InterPro" id="IPR037066">
    <property type="entry name" value="Plug_dom_sf"/>
</dbReference>
<reference evidence="9 10" key="2">
    <citation type="submission" date="2020-03" db="EMBL/GenBank/DDBJ databases">
        <title>Campylobacter portucalensis sp. nov., a new species of Campylobacter isolated from the reproductive tract of bulls.</title>
        <authorList>
            <person name="Silva M.F."/>
            <person name="Pereira G."/>
            <person name="Carneiro C."/>
            <person name="Hemphill A."/>
            <person name="Mateus L."/>
            <person name="Lopes-Da-Costa L."/>
            <person name="Silva E."/>
        </authorList>
    </citation>
    <scope>NUCLEOTIDE SEQUENCE [LARGE SCALE GENOMIC DNA]</scope>
    <source>
        <strain evidence="9 10">FMV-PI01</strain>
    </source>
</reference>
<organism evidence="9 10">
    <name type="scientific">Campylobacter portucalensis</name>
    <dbReference type="NCBI Taxonomy" id="2608384"/>
    <lineage>
        <taxon>Bacteria</taxon>
        <taxon>Pseudomonadati</taxon>
        <taxon>Campylobacterota</taxon>
        <taxon>Epsilonproteobacteria</taxon>
        <taxon>Campylobacterales</taxon>
        <taxon>Campylobacteraceae</taxon>
        <taxon>Campylobacter</taxon>
    </lineage>
</organism>
<evidence type="ECO:0000313" key="9">
    <source>
        <dbReference type="EMBL" id="MSN96219.1"/>
    </source>
</evidence>
<dbReference type="InterPro" id="IPR039426">
    <property type="entry name" value="TonB-dep_rcpt-like"/>
</dbReference>
<evidence type="ECO:0000313" key="10">
    <source>
        <dbReference type="Proteomes" id="UP000476338"/>
    </source>
</evidence>
<evidence type="ECO:0000256" key="5">
    <source>
        <dbReference type="ARBA" id="ARBA00023136"/>
    </source>
</evidence>
<keyword evidence="4 7" id="KW-0812">Transmembrane</keyword>
<dbReference type="InterPro" id="IPR012910">
    <property type="entry name" value="Plug_dom"/>
</dbReference>
<keyword evidence="3 7" id="KW-1134">Transmembrane beta strand</keyword>
<reference evidence="9 10" key="1">
    <citation type="submission" date="2019-09" db="EMBL/GenBank/DDBJ databases">
        <authorList>
            <person name="Silva M."/>
            <person name="Pereira G."/>
            <person name="Lopes-Da-Costa L."/>
            <person name="Silva E."/>
        </authorList>
    </citation>
    <scope>NUCLEOTIDE SEQUENCE [LARGE SCALE GENOMIC DNA]</scope>
    <source>
        <strain evidence="9 10">FMV-PI01</strain>
    </source>
</reference>
<proteinExistence type="inferred from homology"/>
<comment type="similarity">
    <text evidence="7">Belongs to the TonB-dependent receptor family.</text>
</comment>
<keyword evidence="10" id="KW-1185">Reference proteome</keyword>
<dbReference type="Pfam" id="PF07715">
    <property type="entry name" value="Plug"/>
    <property type="match status" value="1"/>
</dbReference>
<evidence type="ECO:0000256" key="6">
    <source>
        <dbReference type="ARBA" id="ARBA00023237"/>
    </source>
</evidence>
<evidence type="ECO:0000256" key="1">
    <source>
        <dbReference type="ARBA" id="ARBA00004571"/>
    </source>
</evidence>
<dbReference type="GO" id="GO:0009279">
    <property type="term" value="C:cell outer membrane"/>
    <property type="evidence" value="ECO:0007669"/>
    <property type="project" value="UniProtKB-SubCell"/>
</dbReference>
<evidence type="ECO:0000256" key="4">
    <source>
        <dbReference type="ARBA" id="ARBA00022692"/>
    </source>
</evidence>
<comment type="caution">
    <text evidence="9">The sequence shown here is derived from an EMBL/GenBank/DDBJ whole genome shotgun (WGS) entry which is preliminary data.</text>
</comment>
<dbReference type="Gene3D" id="2.170.130.10">
    <property type="entry name" value="TonB-dependent receptor, plug domain"/>
    <property type="match status" value="1"/>
</dbReference>
<gene>
    <name evidence="9" type="ORF">F1B92_03245</name>
</gene>
<comment type="subcellular location">
    <subcellularLocation>
        <location evidence="1 7">Cell outer membrane</location>
        <topology evidence="1 7">Multi-pass membrane protein</topology>
    </subcellularLocation>
</comment>
<evidence type="ECO:0000256" key="2">
    <source>
        <dbReference type="ARBA" id="ARBA00022448"/>
    </source>
</evidence>
<accession>A0A6L5WGS3</accession>
<protein>
    <submittedName>
        <fullName evidence="9">TonB-dependent receptor plug domain-containing protein</fullName>
    </submittedName>
</protein>
<dbReference type="InterPro" id="IPR036942">
    <property type="entry name" value="Beta-barrel_TonB_sf"/>
</dbReference>
<dbReference type="EMBL" id="VWSJ01000008">
    <property type="protein sequence ID" value="MSN96219.1"/>
    <property type="molecule type" value="Genomic_DNA"/>
</dbReference>
<dbReference type="Gene3D" id="2.40.170.20">
    <property type="entry name" value="TonB-dependent receptor, beta-barrel domain"/>
    <property type="match status" value="1"/>
</dbReference>
<dbReference type="SUPFAM" id="SSF56935">
    <property type="entry name" value="Porins"/>
    <property type="match status" value="1"/>
</dbReference>
<dbReference type="PROSITE" id="PS52016">
    <property type="entry name" value="TONB_DEPENDENT_REC_3"/>
    <property type="match status" value="1"/>
</dbReference>
<feature type="domain" description="TonB-dependent receptor plug" evidence="8">
    <location>
        <begin position="43"/>
        <end position="169"/>
    </location>
</feature>
<keyword evidence="9" id="KW-0675">Receptor</keyword>
<dbReference type="RefSeq" id="WP_154570488.1">
    <property type="nucleotide sequence ID" value="NZ_VWSJ01000008.1"/>
</dbReference>